<dbReference type="Proteomes" id="UP000007801">
    <property type="component" value="Unassembled WGS sequence"/>
</dbReference>
<evidence type="ECO:0000313" key="5">
    <source>
        <dbReference type="EMBL" id="KPU76271.1"/>
    </source>
</evidence>
<keyword evidence="6" id="KW-1185">Reference proteome</keyword>
<dbReference type="SUPFAM" id="SSF54928">
    <property type="entry name" value="RNA-binding domain, RBD"/>
    <property type="match status" value="1"/>
</dbReference>
<dbReference type="GeneID" id="6507954"/>
<dbReference type="GO" id="GO:0003682">
    <property type="term" value="F:chromatin binding"/>
    <property type="evidence" value="ECO:0007669"/>
    <property type="project" value="EnsemblMetazoa"/>
</dbReference>
<dbReference type="Gene3D" id="3.30.70.330">
    <property type="match status" value="1"/>
</dbReference>
<evidence type="ECO:0000313" key="6">
    <source>
        <dbReference type="Proteomes" id="UP000007801"/>
    </source>
</evidence>
<proteinExistence type="predicted"/>
<evidence type="ECO:0000256" key="3">
    <source>
        <dbReference type="SAM" id="MobiDB-lite"/>
    </source>
</evidence>
<keyword evidence="1 2" id="KW-0694">RNA-binding</keyword>
<dbReference type="OrthoDB" id="4726at2759"/>
<dbReference type="InterPro" id="IPR012677">
    <property type="entry name" value="Nucleotide-bd_a/b_plait_sf"/>
</dbReference>
<accession>A0A0P8XNQ1</accession>
<dbReference type="SMART" id="SM00360">
    <property type="entry name" value="RRM"/>
    <property type="match status" value="1"/>
</dbReference>
<feature type="domain" description="RRM" evidence="4">
    <location>
        <begin position="222"/>
        <end position="296"/>
    </location>
</feature>
<name>A0A0P8XNQ1_DROAN</name>
<organism evidence="5 6">
    <name type="scientific">Drosophila ananassae</name>
    <name type="common">Fruit fly</name>
    <dbReference type="NCBI Taxonomy" id="7217"/>
    <lineage>
        <taxon>Eukaryota</taxon>
        <taxon>Metazoa</taxon>
        <taxon>Ecdysozoa</taxon>
        <taxon>Arthropoda</taxon>
        <taxon>Hexapoda</taxon>
        <taxon>Insecta</taxon>
        <taxon>Pterygota</taxon>
        <taxon>Neoptera</taxon>
        <taxon>Endopterygota</taxon>
        <taxon>Diptera</taxon>
        <taxon>Brachycera</taxon>
        <taxon>Muscomorpha</taxon>
        <taxon>Ephydroidea</taxon>
        <taxon>Drosophilidae</taxon>
        <taxon>Drosophila</taxon>
        <taxon>Sophophora</taxon>
    </lineage>
</organism>
<feature type="region of interest" description="Disordered" evidence="3">
    <location>
        <begin position="337"/>
        <end position="366"/>
    </location>
</feature>
<feature type="region of interest" description="Disordered" evidence="3">
    <location>
        <begin position="83"/>
        <end position="105"/>
    </location>
</feature>
<dbReference type="STRING" id="7217.A0A0P8XNQ1"/>
<feature type="region of interest" description="Disordered" evidence="3">
    <location>
        <begin position="480"/>
        <end position="519"/>
    </location>
</feature>
<dbReference type="GO" id="GO:0010628">
    <property type="term" value="P:positive regulation of gene expression"/>
    <property type="evidence" value="ECO:0007669"/>
    <property type="project" value="EnsemblMetazoa"/>
</dbReference>
<dbReference type="CTD" id="37947"/>
<feature type="region of interest" description="Disordered" evidence="3">
    <location>
        <begin position="435"/>
        <end position="464"/>
    </location>
</feature>
<evidence type="ECO:0000256" key="2">
    <source>
        <dbReference type="PROSITE-ProRule" id="PRU00176"/>
    </source>
</evidence>
<feature type="compositionally biased region" description="Low complexity" evidence="3">
    <location>
        <begin position="340"/>
        <end position="352"/>
    </location>
</feature>
<dbReference type="FunCoup" id="A0A0P8XNQ1">
    <property type="interactions" value="246"/>
</dbReference>
<evidence type="ECO:0000256" key="1">
    <source>
        <dbReference type="ARBA" id="ARBA00022884"/>
    </source>
</evidence>
<dbReference type="InterPro" id="IPR000504">
    <property type="entry name" value="RRM_dom"/>
</dbReference>
<dbReference type="SMR" id="A0A0P8XNQ1"/>
<sequence>MDSKRAALETGDGPDAKRMATAEEQEKPEELLPGDGNQIALGKHIPPYTGNGCSPSMESFMFQQTPAGSQLLPWATAECQTSENDLDLDKSTSGNKKTEAANSKLSRRELAKLRREHTMRALALERELTVKPGHGQPSVVLLIRFPDPEITAPMLAGLSKDIRDVVLPSSVAPRYCLVHLKPGADVEATIADINKVRFGGGYLQAEHKPFSDEEQAEFIDPCSLYVSNIPFNMATSAIKAYFTHAMRVDIGVLKREKRARYAFVRYASPEVTMDAFRELVGSPLNSRTLTVRYRRLRKRAGLPTVQCTNSNLTITSPVGDDDNADCKVISPPPVESITISDSDNCSDSSADAGGRRRRKNKMTDHEKEIQKLKRQMAEYGSIIKNLQVRQNIGDLIIANLPPKEEPCANPSACIPVLGSTAVHLMRDIKTERAYLGIPDEGTPDPEPAHKPTTQPEEVHADDRIKTKKFDCFGWLFSGPARRRKSAKQTQEKTKASTASPDKEGRLEELYAQLESDAET</sequence>
<dbReference type="InterPro" id="IPR035979">
    <property type="entry name" value="RBD_domain_sf"/>
</dbReference>
<dbReference type="GO" id="GO:0030849">
    <property type="term" value="C:autosome"/>
    <property type="evidence" value="ECO:0007669"/>
    <property type="project" value="EnsemblMetazoa"/>
</dbReference>
<reference evidence="5 6" key="1">
    <citation type="journal article" date="2007" name="Nature">
        <title>Evolution of genes and genomes on the Drosophila phylogeny.</title>
        <authorList>
            <consortium name="Drosophila 12 Genomes Consortium"/>
            <person name="Clark A.G."/>
            <person name="Eisen M.B."/>
            <person name="Smith D.R."/>
            <person name="Bergman C.M."/>
            <person name="Oliver B."/>
            <person name="Markow T.A."/>
            <person name="Kaufman T.C."/>
            <person name="Kellis M."/>
            <person name="Gelbart W."/>
            <person name="Iyer V.N."/>
            <person name="Pollard D.A."/>
            <person name="Sackton T.B."/>
            <person name="Larracuente A.M."/>
            <person name="Singh N.D."/>
            <person name="Abad J.P."/>
            <person name="Abt D.N."/>
            <person name="Adryan B."/>
            <person name="Aguade M."/>
            <person name="Akashi H."/>
            <person name="Anderson W.W."/>
            <person name="Aquadro C.F."/>
            <person name="Ardell D.H."/>
            <person name="Arguello R."/>
            <person name="Artieri C.G."/>
            <person name="Barbash D.A."/>
            <person name="Barker D."/>
            <person name="Barsanti P."/>
            <person name="Batterham P."/>
            <person name="Batzoglou S."/>
            <person name="Begun D."/>
            <person name="Bhutkar A."/>
            <person name="Blanco E."/>
            <person name="Bosak S.A."/>
            <person name="Bradley R.K."/>
            <person name="Brand A.D."/>
            <person name="Brent M.R."/>
            <person name="Brooks A.N."/>
            <person name="Brown R.H."/>
            <person name="Butlin R.K."/>
            <person name="Caggese C."/>
            <person name="Calvi B.R."/>
            <person name="Bernardo de Carvalho A."/>
            <person name="Caspi A."/>
            <person name="Castrezana S."/>
            <person name="Celniker S.E."/>
            <person name="Chang J.L."/>
            <person name="Chapple C."/>
            <person name="Chatterji S."/>
            <person name="Chinwalla A."/>
            <person name="Civetta A."/>
            <person name="Clifton S.W."/>
            <person name="Comeron J.M."/>
            <person name="Costello J.C."/>
            <person name="Coyne J.A."/>
            <person name="Daub J."/>
            <person name="David R.G."/>
            <person name="Delcher A.L."/>
            <person name="Delehaunty K."/>
            <person name="Do C.B."/>
            <person name="Ebling H."/>
            <person name="Edwards K."/>
            <person name="Eickbush T."/>
            <person name="Evans J.D."/>
            <person name="Filipski A."/>
            <person name="Findeiss S."/>
            <person name="Freyhult E."/>
            <person name="Fulton L."/>
            <person name="Fulton R."/>
            <person name="Garcia A.C."/>
            <person name="Gardiner A."/>
            <person name="Garfield D.A."/>
            <person name="Garvin B.E."/>
            <person name="Gibson G."/>
            <person name="Gilbert D."/>
            <person name="Gnerre S."/>
            <person name="Godfrey J."/>
            <person name="Good R."/>
            <person name="Gotea V."/>
            <person name="Gravely B."/>
            <person name="Greenberg A.J."/>
            <person name="Griffiths-Jones S."/>
            <person name="Gross S."/>
            <person name="Guigo R."/>
            <person name="Gustafson E.A."/>
            <person name="Haerty W."/>
            <person name="Hahn M.W."/>
            <person name="Halligan D.L."/>
            <person name="Halpern A.L."/>
            <person name="Halter G.M."/>
            <person name="Han M.V."/>
            <person name="Heger A."/>
            <person name="Hillier L."/>
            <person name="Hinrichs A.S."/>
            <person name="Holmes I."/>
            <person name="Hoskins R.A."/>
            <person name="Hubisz M.J."/>
            <person name="Hultmark D."/>
            <person name="Huntley M.A."/>
            <person name="Jaffe D.B."/>
            <person name="Jagadeeshan S."/>
            <person name="Jeck W.R."/>
            <person name="Johnson J."/>
            <person name="Jones C.D."/>
            <person name="Jordan W.C."/>
            <person name="Karpen G.H."/>
            <person name="Kataoka E."/>
            <person name="Keightley P.D."/>
            <person name="Kheradpour P."/>
            <person name="Kirkness E.F."/>
            <person name="Koerich L.B."/>
            <person name="Kristiansen K."/>
            <person name="Kudrna D."/>
            <person name="Kulathinal R.J."/>
            <person name="Kumar S."/>
            <person name="Kwok R."/>
            <person name="Lander E."/>
            <person name="Langley C.H."/>
            <person name="Lapoint R."/>
            <person name="Lazzaro B.P."/>
            <person name="Lee S.J."/>
            <person name="Levesque L."/>
            <person name="Li R."/>
            <person name="Lin C.F."/>
            <person name="Lin M.F."/>
            <person name="Lindblad-Toh K."/>
            <person name="Llopart A."/>
            <person name="Long M."/>
            <person name="Low L."/>
            <person name="Lozovsky E."/>
            <person name="Lu J."/>
            <person name="Luo M."/>
            <person name="Machado C.A."/>
            <person name="Makalowski W."/>
            <person name="Marzo M."/>
            <person name="Matsuda M."/>
            <person name="Matzkin L."/>
            <person name="McAllister B."/>
            <person name="McBride C.S."/>
            <person name="McKernan B."/>
            <person name="McKernan K."/>
            <person name="Mendez-Lago M."/>
            <person name="Minx P."/>
            <person name="Mollenhauer M.U."/>
            <person name="Montooth K."/>
            <person name="Mount S.M."/>
            <person name="Mu X."/>
            <person name="Myers E."/>
            <person name="Negre B."/>
            <person name="Newfeld S."/>
            <person name="Nielsen R."/>
            <person name="Noor M.A."/>
            <person name="O'Grady P."/>
            <person name="Pachter L."/>
            <person name="Papaceit M."/>
            <person name="Parisi M.J."/>
            <person name="Parisi M."/>
            <person name="Parts L."/>
            <person name="Pedersen J.S."/>
            <person name="Pesole G."/>
            <person name="Phillippy A.M."/>
            <person name="Ponting C.P."/>
            <person name="Pop M."/>
            <person name="Porcelli D."/>
            <person name="Powell J.R."/>
            <person name="Prohaska S."/>
            <person name="Pruitt K."/>
            <person name="Puig M."/>
            <person name="Quesneville H."/>
            <person name="Ram K.R."/>
            <person name="Rand D."/>
            <person name="Rasmussen M.D."/>
            <person name="Reed L.K."/>
            <person name="Reenan R."/>
            <person name="Reily A."/>
            <person name="Remington K.A."/>
            <person name="Rieger T.T."/>
            <person name="Ritchie M.G."/>
            <person name="Robin C."/>
            <person name="Rogers Y.H."/>
            <person name="Rohde C."/>
            <person name="Rozas J."/>
            <person name="Rubenfield M.J."/>
            <person name="Ruiz A."/>
            <person name="Russo S."/>
            <person name="Salzberg S.L."/>
            <person name="Sanchez-Gracia A."/>
            <person name="Saranga D.J."/>
            <person name="Sato H."/>
            <person name="Schaeffer S.W."/>
            <person name="Schatz M.C."/>
            <person name="Schlenke T."/>
            <person name="Schwartz R."/>
            <person name="Segarra C."/>
            <person name="Singh R.S."/>
            <person name="Sirot L."/>
            <person name="Sirota M."/>
            <person name="Sisneros N.B."/>
            <person name="Smith C.D."/>
            <person name="Smith T.F."/>
            <person name="Spieth J."/>
            <person name="Stage D.E."/>
            <person name="Stark A."/>
            <person name="Stephan W."/>
            <person name="Strausberg R.L."/>
            <person name="Strempel S."/>
            <person name="Sturgill D."/>
            <person name="Sutton G."/>
            <person name="Sutton G.G."/>
            <person name="Tao W."/>
            <person name="Teichmann S."/>
            <person name="Tobari Y.N."/>
            <person name="Tomimura Y."/>
            <person name="Tsolas J.M."/>
            <person name="Valente V.L."/>
            <person name="Venter E."/>
            <person name="Venter J.C."/>
            <person name="Vicario S."/>
            <person name="Vieira F.G."/>
            <person name="Vilella A.J."/>
            <person name="Villasante A."/>
            <person name="Walenz B."/>
            <person name="Wang J."/>
            <person name="Wasserman M."/>
            <person name="Watts T."/>
            <person name="Wilson D."/>
            <person name="Wilson R.K."/>
            <person name="Wing R.A."/>
            <person name="Wolfner M.F."/>
            <person name="Wong A."/>
            <person name="Wong G.K."/>
            <person name="Wu C.I."/>
            <person name="Wu G."/>
            <person name="Yamamoto D."/>
            <person name="Yang H.P."/>
            <person name="Yang S.P."/>
            <person name="Yorke J.A."/>
            <person name="Yoshida K."/>
            <person name="Zdobnov E."/>
            <person name="Zhang P."/>
            <person name="Zhang Y."/>
            <person name="Zimin A.V."/>
            <person name="Baldwin J."/>
            <person name="Abdouelleil A."/>
            <person name="Abdulkadir J."/>
            <person name="Abebe A."/>
            <person name="Abera B."/>
            <person name="Abreu J."/>
            <person name="Acer S.C."/>
            <person name="Aftuck L."/>
            <person name="Alexander A."/>
            <person name="An P."/>
            <person name="Anderson E."/>
            <person name="Anderson S."/>
            <person name="Arachi H."/>
            <person name="Azer M."/>
            <person name="Bachantsang P."/>
            <person name="Barry A."/>
            <person name="Bayul T."/>
            <person name="Berlin A."/>
            <person name="Bessette D."/>
            <person name="Bloom T."/>
            <person name="Blye J."/>
            <person name="Boguslavskiy L."/>
            <person name="Bonnet C."/>
            <person name="Boukhgalter B."/>
            <person name="Bourzgui I."/>
            <person name="Brown A."/>
            <person name="Cahill P."/>
            <person name="Channer S."/>
            <person name="Cheshatsang Y."/>
            <person name="Chuda L."/>
            <person name="Citroen M."/>
            <person name="Collymore A."/>
            <person name="Cooke P."/>
            <person name="Costello M."/>
            <person name="D'Aco K."/>
            <person name="Daza R."/>
            <person name="De Haan G."/>
            <person name="DeGray S."/>
            <person name="DeMaso C."/>
            <person name="Dhargay N."/>
            <person name="Dooley K."/>
            <person name="Dooley E."/>
            <person name="Doricent M."/>
            <person name="Dorje P."/>
            <person name="Dorjee K."/>
            <person name="Dupes A."/>
            <person name="Elong R."/>
            <person name="Falk J."/>
            <person name="Farina A."/>
            <person name="Faro S."/>
            <person name="Ferguson D."/>
            <person name="Fisher S."/>
            <person name="Foley C.D."/>
            <person name="Franke A."/>
            <person name="Friedrich D."/>
            <person name="Gadbois L."/>
            <person name="Gearin G."/>
            <person name="Gearin C.R."/>
            <person name="Giannoukos G."/>
            <person name="Goode T."/>
            <person name="Graham J."/>
            <person name="Grandbois E."/>
            <person name="Grewal S."/>
            <person name="Gyaltsen K."/>
            <person name="Hafez N."/>
            <person name="Hagos B."/>
            <person name="Hall J."/>
            <person name="Henson C."/>
            <person name="Hollinger A."/>
            <person name="Honan T."/>
            <person name="Huard M.D."/>
            <person name="Hughes L."/>
            <person name="Hurhula B."/>
            <person name="Husby M.E."/>
            <person name="Kamat A."/>
            <person name="Kanga B."/>
            <person name="Kashin S."/>
            <person name="Khazanovich D."/>
            <person name="Kisner P."/>
            <person name="Lance K."/>
            <person name="Lara M."/>
            <person name="Lee W."/>
            <person name="Lennon N."/>
            <person name="Letendre F."/>
            <person name="LeVine R."/>
            <person name="Lipovsky A."/>
            <person name="Liu X."/>
            <person name="Liu J."/>
            <person name="Liu S."/>
            <person name="Lokyitsang T."/>
            <person name="Lokyitsang Y."/>
            <person name="Lubonja R."/>
            <person name="Lui A."/>
            <person name="MacDonald P."/>
            <person name="Magnisalis V."/>
            <person name="Maru K."/>
            <person name="Matthews C."/>
            <person name="McCusker W."/>
            <person name="McDonough S."/>
            <person name="Mehta T."/>
            <person name="Meldrim J."/>
            <person name="Meneus L."/>
            <person name="Mihai O."/>
            <person name="Mihalev A."/>
            <person name="Mihova T."/>
            <person name="Mittelman R."/>
            <person name="Mlenga V."/>
            <person name="Montmayeur A."/>
            <person name="Mulrain L."/>
            <person name="Navidi A."/>
            <person name="Naylor J."/>
            <person name="Negash T."/>
            <person name="Nguyen T."/>
            <person name="Nguyen N."/>
            <person name="Nicol R."/>
            <person name="Norbu C."/>
            <person name="Norbu N."/>
            <person name="Novod N."/>
            <person name="O'Neill B."/>
            <person name="Osman S."/>
            <person name="Markiewicz E."/>
            <person name="Oyono O.L."/>
            <person name="Patti C."/>
            <person name="Phunkhang P."/>
            <person name="Pierre F."/>
            <person name="Priest M."/>
            <person name="Raghuraman S."/>
            <person name="Rege F."/>
            <person name="Reyes R."/>
            <person name="Rise C."/>
            <person name="Rogov P."/>
            <person name="Ross K."/>
            <person name="Ryan E."/>
            <person name="Settipalli S."/>
            <person name="Shea T."/>
            <person name="Sherpa N."/>
            <person name="Shi L."/>
            <person name="Shih D."/>
            <person name="Sparrow T."/>
            <person name="Spaulding J."/>
            <person name="Stalker J."/>
            <person name="Stange-Thomann N."/>
            <person name="Stavropoulos S."/>
            <person name="Stone C."/>
            <person name="Strader C."/>
            <person name="Tesfaye S."/>
            <person name="Thomson T."/>
            <person name="Thoulutsang Y."/>
            <person name="Thoulutsang D."/>
            <person name="Topham K."/>
            <person name="Topping I."/>
            <person name="Tsamla T."/>
            <person name="Vassiliev H."/>
            <person name="Vo A."/>
            <person name="Wangchuk T."/>
            <person name="Wangdi T."/>
            <person name="Weiand M."/>
            <person name="Wilkinson J."/>
            <person name="Wilson A."/>
            <person name="Yadav S."/>
            <person name="Young G."/>
            <person name="Yu Q."/>
            <person name="Zembek L."/>
            <person name="Zhong D."/>
            <person name="Zimmer A."/>
            <person name="Zwirko Z."/>
            <person name="Jaffe D.B."/>
            <person name="Alvarez P."/>
            <person name="Brockman W."/>
            <person name="Butler J."/>
            <person name="Chin C."/>
            <person name="Gnerre S."/>
            <person name="Grabherr M."/>
            <person name="Kleber M."/>
            <person name="Mauceli E."/>
            <person name="MacCallum I."/>
        </authorList>
    </citation>
    <scope>NUCLEOTIDE SEQUENCE [LARGE SCALE GENOMIC DNA]</scope>
    <source>
        <strain evidence="6">Tucson 14024-0371.13</strain>
    </source>
</reference>
<dbReference type="InParanoid" id="A0A0P8XNQ1"/>
<dbReference type="EMBL" id="CH902619">
    <property type="protein sequence ID" value="KPU76271.1"/>
    <property type="molecule type" value="Genomic_DNA"/>
</dbReference>
<feature type="compositionally biased region" description="Basic and acidic residues" evidence="3">
    <location>
        <begin position="489"/>
        <end position="508"/>
    </location>
</feature>
<dbReference type="AlphaFoldDB" id="A0A0P8XNQ1"/>
<evidence type="ECO:0000259" key="4">
    <source>
        <dbReference type="PROSITE" id="PS50102"/>
    </source>
</evidence>
<dbReference type="Pfam" id="PF00076">
    <property type="entry name" value="RRM_1"/>
    <property type="match status" value="1"/>
</dbReference>
<feature type="compositionally biased region" description="Basic and acidic residues" evidence="3">
    <location>
        <begin position="14"/>
        <end position="30"/>
    </location>
</feature>
<dbReference type="GO" id="GO:0003723">
    <property type="term" value="F:RNA binding"/>
    <property type="evidence" value="ECO:0007669"/>
    <property type="project" value="UniProtKB-UniRule"/>
</dbReference>
<dbReference type="CDD" id="cd00590">
    <property type="entry name" value="RRM_SF"/>
    <property type="match status" value="1"/>
</dbReference>
<gene>
    <name evidence="5" type="primary">Dana\Pof</name>
    <name evidence="5" type="synonym">Dana\GF13001</name>
    <name evidence="5" type="synonym">dana_GLEANR_13017</name>
    <name evidence="5" type="synonym">Pof</name>
    <name evidence="5" type="ORF">GF13001</name>
</gene>
<dbReference type="GO" id="GO:0005700">
    <property type="term" value="C:polytene chromosome"/>
    <property type="evidence" value="ECO:0007669"/>
    <property type="project" value="EnsemblMetazoa"/>
</dbReference>
<feature type="region of interest" description="Disordered" evidence="3">
    <location>
        <begin position="1"/>
        <end position="59"/>
    </location>
</feature>
<dbReference type="PROSITE" id="PS50102">
    <property type="entry name" value="RRM"/>
    <property type="match status" value="1"/>
</dbReference>
<feature type="compositionally biased region" description="Polar residues" evidence="3">
    <location>
        <begin position="91"/>
        <end position="104"/>
    </location>
</feature>
<protein>
    <submittedName>
        <fullName evidence="5">Painting of fourth, isoform D</fullName>
    </submittedName>
</protein>